<dbReference type="InterPro" id="IPR036259">
    <property type="entry name" value="MFS_trans_sf"/>
</dbReference>
<dbReference type="EMBL" id="JBHRRZ010000036">
    <property type="protein sequence ID" value="MFC2949443.1"/>
    <property type="molecule type" value="Genomic_DNA"/>
</dbReference>
<evidence type="ECO:0000259" key="8">
    <source>
        <dbReference type="PROSITE" id="PS50850"/>
    </source>
</evidence>
<dbReference type="InterPro" id="IPR011701">
    <property type="entry name" value="MFS"/>
</dbReference>
<evidence type="ECO:0000313" key="10">
    <source>
        <dbReference type="Proteomes" id="UP001595387"/>
    </source>
</evidence>
<keyword evidence="10" id="KW-1185">Reference proteome</keyword>
<dbReference type="PANTHER" id="PTHR42718">
    <property type="entry name" value="MAJOR FACILITATOR SUPERFAMILY MULTIDRUG TRANSPORTER MFSC"/>
    <property type="match status" value="1"/>
</dbReference>
<keyword evidence="2" id="KW-0813">Transport</keyword>
<dbReference type="NCBIfam" id="TIGR00711">
    <property type="entry name" value="efflux_EmrB"/>
    <property type="match status" value="1"/>
</dbReference>
<keyword evidence="4 7" id="KW-0812">Transmembrane</keyword>
<feature type="transmembrane region" description="Helical" evidence="7">
    <location>
        <begin position="149"/>
        <end position="168"/>
    </location>
</feature>
<reference evidence="10" key="1">
    <citation type="journal article" date="2019" name="Int. J. Syst. Evol. Microbiol.">
        <title>The Global Catalogue of Microorganisms (GCM) 10K type strain sequencing project: providing services to taxonomists for standard genome sequencing and annotation.</title>
        <authorList>
            <consortium name="The Broad Institute Genomics Platform"/>
            <consortium name="The Broad Institute Genome Sequencing Center for Infectious Disease"/>
            <person name="Wu L."/>
            <person name="Ma J."/>
        </authorList>
    </citation>
    <scope>NUCLEOTIDE SEQUENCE [LARGE SCALE GENOMIC DNA]</scope>
    <source>
        <strain evidence="10">KCTC 13193</strain>
    </source>
</reference>
<proteinExistence type="predicted"/>
<gene>
    <name evidence="9" type="ORF">ACFODW_14070</name>
</gene>
<feature type="transmembrane region" description="Helical" evidence="7">
    <location>
        <begin position="457"/>
        <end position="477"/>
    </location>
</feature>
<dbReference type="Gene3D" id="1.20.1720.10">
    <property type="entry name" value="Multidrug resistance protein D"/>
    <property type="match status" value="1"/>
</dbReference>
<dbReference type="Gene3D" id="1.20.1250.20">
    <property type="entry name" value="MFS general substrate transporter like domains"/>
    <property type="match status" value="1"/>
</dbReference>
<evidence type="ECO:0000256" key="1">
    <source>
        <dbReference type="ARBA" id="ARBA00004651"/>
    </source>
</evidence>
<evidence type="ECO:0000313" key="9">
    <source>
        <dbReference type="EMBL" id="MFC2949443.1"/>
    </source>
</evidence>
<accession>A0ABV7A9C8</accession>
<feature type="domain" description="Major facilitator superfamily (MFS) profile" evidence="8">
    <location>
        <begin position="22"/>
        <end position="481"/>
    </location>
</feature>
<evidence type="ECO:0000256" key="3">
    <source>
        <dbReference type="ARBA" id="ARBA00022475"/>
    </source>
</evidence>
<feature type="transmembrane region" description="Helical" evidence="7">
    <location>
        <begin position="88"/>
        <end position="111"/>
    </location>
</feature>
<evidence type="ECO:0000256" key="2">
    <source>
        <dbReference type="ARBA" id="ARBA00022448"/>
    </source>
</evidence>
<organism evidence="9 10">
    <name type="scientific">Virgibacillus sediminis</name>
    <dbReference type="NCBI Taxonomy" id="202260"/>
    <lineage>
        <taxon>Bacteria</taxon>
        <taxon>Bacillati</taxon>
        <taxon>Bacillota</taxon>
        <taxon>Bacilli</taxon>
        <taxon>Bacillales</taxon>
        <taxon>Bacillaceae</taxon>
        <taxon>Virgibacillus</taxon>
    </lineage>
</organism>
<dbReference type="SUPFAM" id="SSF103473">
    <property type="entry name" value="MFS general substrate transporter"/>
    <property type="match status" value="1"/>
</dbReference>
<evidence type="ECO:0000256" key="6">
    <source>
        <dbReference type="ARBA" id="ARBA00023136"/>
    </source>
</evidence>
<dbReference type="Proteomes" id="UP001595387">
    <property type="component" value="Unassembled WGS sequence"/>
</dbReference>
<keyword evidence="3" id="KW-1003">Cell membrane</keyword>
<protein>
    <submittedName>
        <fullName evidence="9">MDR family MFS transporter</fullName>
    </submittedName>
</protein>
<sequence>MKENGTTYEYLADDPAFKVMPVMMSLIIGAFFAILNETLLNIALTTLMQEFNVSITTVQWMATGFMLVMGIVIPASALLLQWFTTRQLFLGTMITFTIGTAICAAAPTFPVLLTGRIIQAVGTGLLMPIIFNVFLLVFPPHRRGKVMGLVGLVIMFAPAIGPTLSGIIVEYFGWRFLFIFVIPFALFSLAFAYKYLLNVSEVTKPKVDVISLVYSTIGFGSLVYGFSSAGEGEAGFLSPDVYSFIIVGVVGIALFSWRQFKLEDPVIDLRVFKYPMYTHGILMFLIIMMTMFSSEIILPVFMQGPLALSAATAGLLLLPGSILNGIMSPVMGHLFDKFGPRVLMIPASIVLSATMFMMSRLNENTEPWMIIAGYILLMLTVSAIMMPAETNGLNQLPKQLYPHGTSVMATLQPVSGAIGVSVFISIMNAREKHYLSQSSNPGNPATMNDAMVAGVELVYFIAFAISIIAVILSFVVYRATPEAKEVKLQHE</sequence>
<keyword evidence="6 7" id="KW-0472">Membrane</keyword>
<dbReference type="RefSeq" id="WP_390307412.1">
    <property type="nucleotide sequence ID" value="NZ_JBHRRZ010000036.1"/>
</dbReference>
<feature type="transmembrane region" description="Helical" evidence="7">
    <location>
        <begin position="60"/>
        <end position="81"/>
    </location>
</feature>
<dbReference type="PRINTS" id="PR01036">
    <property type="entry name" value="TCRTETB"/>
</dbReference>
<comment type="subcellular location">
    <subcellularLocation>
        <location evidence="1">Cell membrane</location>
        <topology evidence="1">Multi-pass membrane protein</topology>
    </subcellularLocation>
</comment>
<keyword evidence="5 7" id="KW-1133">Transmembrane helix</keyword>
<feature type="transmembrane region" description="Helical" evidence="7">
    <location>
        <begin position="26"/>
        <end position="48"/>
    </location>
</feature>
<dbReference type="CDD" id="cd17503">
    <property type="entry name" value="MFS_LmrB_MDR_like"/>
    <property type="match status" value="1"/>
</dbReference>
<feature type="transmembrane region" description="Helical" evidence="7">
    <location>
        <begin position="367"/>
        <end position="386"/>
    </location>
</feature>
<feature type="transmembrane region" description="Helical" evidence="7">
    <location>
        <begin position="241"/>
        <end position="260"/>
    </location>
</feature>
<comment type="caution">
    <text evidence="9">The sequence shown here is derived from an EMBL/GenBank/DDBJ whole genome shotgun (WGS) entry which is preliminary data.</text>
</comment>
<evidence type="ECO:0000256" key="4">
    <source>
        <dbReference type="ARBA" id="ARBA00022692"/>
    </source>
</evidence>
<feature type="transmembrane region" description="Helical" evidence="7">
    <location>
        <begin position="281"/>
        <end position="302"/>
    </location>
</feature>
<dbReference type="PROSITE" id="PS50850">
    <property type="entry name" value="MFS"/>
    <property type="match status" value="1"/>
</dbReference>
<feature type="transmembrane region" description="Helical" evidence="7">
    <location>
        <begin position="407"/>
        <end position="427"/>
    </location>
</feature>
<feature type="transmembrane region" description="Helical" evidence="7">
    <location>
        <begin position="174"/>
        <end position="197"/>
    </location>
</feature>
<name>A0ABV7A9C8_9BACI</name>
<evidence type="ECO:0000256" key="5">
    <source>
        <dbReference type="ARBA" id="ARBA00022989"/>
    </source>
</evidence>
<evidence type="ECO:0000256" key="7">
    <source>
        <dbReference type="SAM" id="Phobius"/>
    </source>
</evidence>
<dbReference type="InterPro" id="IPR004638">
    <property type="entry name" value="EmrB-like"/>
</dbReference>
<feature type="transmembrane region" description="Helical" evidence="7">
    <location>
        <begin position="308"/>
        <end position="330"/>
    </location>
</feature>
<dbReference type="InterPro" id="IPR020846">
    <property type="entry name" value="MFS_dom"/>
</dbReference>
<dbReference type="Pfam" id="PF07690">
    <property type="entry name" value="MFS_1"/>
    <property type="match status" value="1"/>
</dbReference>
<feature type="transmembrane region" description="Helical" evidence="7">
    <location>
        <begin position="209"/>
        <end position="229"/>
    </location>
</feature>
<dbReference type="PANTHER" id="PTHR42718:SF43">
    <property type="entry name" value="LINCOMYCIN RESISTANCE PROTEIN LMRB"/>
    <property type="match status" value="1"/>
</dbReference>
<feature type="transmembrane region" description="Helical" evidence="7">
    <location>
        <begin position="117"/>
        <end position="137"/>
    </location>
</feature>